<dbReference type="Proteomes" id="UP000239430">
    <property type="component" value="Unassembled WGS sequence"/>
</dbReference>
<gene>
    <name evidence="1" type="ORF">MOST_30260</name>
</gene>
<evidence type="ECO:0000313" key="1">
    <source>
        <dbReference type="EMBL" id="PRR69604.1"/>
    </source>
</evidence>
<evidence type="ECO:0000313" key="2">
    <source>
        <dbReference type="Proteomes" id="UP000239430"/>
    </source>
</evidence>
<reference evidence="1 2" key="1">
    <citation type="submission" date="2018-03" db="EMBL/GenBank/DDBJ databases">
        <title>Genome sequence of Moorella stamsii DSM 26217.</title>
        <authorList>
            <person name="Poehlein A."/>
            <person name="Daniel R."/>
        </authorList>
    </citation>
    <scope>NUCLEOTIDE SEQUENCE [LARGE SCALE GENOMIC DNA]</scope>
    <source>
        <strain evidence="2">DSM 26217</strain>
    </source>
</reference>
<dbReference type="EMBL" id="PVXL01000072">
    <property type="protein sequence ID" value="PRR69604.1"/>
    <property type="molecule type" value="Genomic_DNA"/>
</dbReference>
<protein>
    <submittedName>
        <fullName evidence="1">Uncharacterized protein</fullName>
    </submittedName>
</protein>
<dbReference type="AlphaFoldDB" id="A0A9X7P539"/>
<sequence>MTHWSIQNDKLSVTVGINHRLWILRQQGMLPTLIRLGKEHTRLFWKERGLWYIPKGPRRIISGDVFWDEVNSRWCYSKRMIPLEFNDPLIYGIAIEGIPKPPKKKST</sequence>
<comment type="caution">
    <text evidence="1">The sequence shown here is derived from an EMBL/GenBank/DDBJ whole genome shotgun (WGS) entry which is preliminary data.</text>
</comment>
<accession>A0A9X7P539</accession>
<keyword evidence="2" id="KW-1185">Reference proteome</keyword>
<name>A0A9X7P539_9FIRM</name>
<organism evidence="1 2">
    <name type="scientific">Neomoorella stamsii</name>
    <dbReference type="NCBI Taxonomy" id="1266720"/>
    <lineage>
        <taxon>Bacteria</taxon>
        <taxon>Bacillati</taxon>
        <taxon>Bacillota</taxon>
        <taxon>Clostridia</taxon>
        <taxon>Neomoorellales</taxon>
        <taxon>Neomoorellaceae</taxon>
        <taxon>Neomoorella</taxon>
    </lineage>
</organism>
<proteinExistence type="predicted"/>